<evidence type="ECO:0000313" key="7">
    <source>
        <dbReference type="EMBL" id="TCO38982.1"/>
    </source>
</evidence>
<feature type="compositionally biased region" description="Low complexity" evidence="5">
    <location>
        <begin position="260"/>
        <end position="269"/>
    </location>
</feature>
<name>A0A4R2I506_9ACTN</name>
<dbReference type="InterPro" id="IPR007343">
    <property type="entry name" value="Uncharacterised_pept_Zn_put"/>
</dbReference>
<evidence type="ECO:0008006" key="9">
    <source>
        <dbReference type="Google" id="ProtNLM"/>
    </source>
</evidence>
<evidence type="ECO:0000256" key="5">
    <source>
        <dbReference type="SAM" id="MobiDB-lite"/>
    </source>
</evidence>
<dbReference type="PANTHER" id="PTHR30168">
    <property type="entry name" value="PUTATIVE MEMBRANE PROTEIN YPFJ"/>
    <property type="match status" value="1"/>
</dbReference>
<evidence type="ECO:0000256" key="2">
    <source>
        <dbReference type="ARBA" id="ARBA00022692"/>
    </source>
</evidence>
<accession>A0A4R2I506</accession>
<evidence type="ECO:0000313" key="8">
    <source>
        <dbReference type="Proteomes" id="UP000295573"/>
    </source>
</evidence>
<feature type="region of interest" description="Disordered" evidence="5">
    <location>
        <begin position="248"/>
        <end position="300"/>
    </location>
</feature>
<feature type="compositionally biased region" description="Low complexity" evidence="5">
    <location>
        <begin position="41"/>
        <end position="58"/>
    </location>
</feature>
<keyword evidence="3" id="KW-1133">Transmembrane helix</keyword>
<dbReference type="GO" id="GO:0016020">
    <property type="term" value="C:membrane"/>
    <property type="evidence" value="ECO:0007669"/>
    <property type="project" value="UniProtKB-SubCell"/>
</dbReference>
<feature type="signal peptide" evidence="6">
    <location>
        <begin position="1"/>
        <end position="23"/>
    </location>
</feature>
<keyword evidence="8" id="KW-1185">Reference proteome</keyword>
<reference evidence="7 8" key="1">
    <citation type="journal article" date="2015" name="Stand. Genomic Sci.">
        <title>Genomic Encyclopedia of Bacterial and Archaeal Type Strains, Phase III: the genomes of soil and plant-associated and newly described type strains.</title>
        <authorList>
            <person name="Whitman W.B."/>
            <person name="Woyke T."/>
            <person name="Klenk H.P."/>
            <person name="Zhou Y."/>
            <person name="Lilburn T.G."/>
            <person name="Beck B.J."/>
            <person name="De Vos P."/>
            <person name="Vandamme P."/>
            <person name="Eisen J.A."/>
            <person name="Garrity G."/>
            <person name="Hugenholtz P."/>
            <person name="Kyrpides N.C."/>
        </authorList>
    </citation>
    <scope>NUCLEOTIDE SEQUENCE [LARGE SCALE GENOMIC DNA]</scope>
    <source>
        <strain evidence="7 8">VKM Ac-2541</strain>
    </source>
</reference>
<proteinExistence type="predicted"/>
<protein>
    <recommendedName>
        <fullName evidence="9">Metalloprotease</fullName>
    </recommendedName>
</protein>
<keyword evidence="6" id="KW-0732">Signal</keyword>
<dbReference type="Pfam" id="PF04228">
    <property type="entry name" value="Zn_peptidase"/>
    <property type="match status" value="1"/>
</dbReference>
<evidence type="ECO:0000256" key="3">
    <source>
        <dbReference type="ARBA" id="ARBA00022989"/>
    </source>
</evidence>
<feature type="region of interest" description="Disordered" evidence="5">
    <location>
        <begin position="41"/>
        <end position="64"/>
    </location>
</feature>
<feature type="chain" id="PRO_5038656158" description="Metalloprotease" evidence="6">
    <location>
        <begin position="24"/>
        <end position="300"/>
    </location>
</feature>
<dbReference type="RefSeq" id="WP_132157198.1">
    <property type="nucleotide sequence ID" value="NZ_SLWR01000019.1"/>
</dbReference>
<dbReference type="PROSITE" id="PS51257">
    <property type="entry name" value="PROKAR_LIPOPROTEIN"/>
    <property type="match status" value="1"/>
</dbReference>
<keyword evidence="4" id="KW-0472">Membrane</keyword>
<evidence type="ECO:0000256" key="1">
    <source>
        <dbReference type="ARBA" id="ARBA00004167"/>
    </source>
</evidence>
<gene>
    <name evidence="7" type="ORF">EV646_11924</name>
</gene>
<dbReference type="PANTHER" id="PTHR30168:SF0">
    <property type="entry name" value="INNER MEMBRANE PROTEIN"/>
    <property type="match status" value="1"/>
</dbReference>
<dbReference type="Proteomes" id="UP000295573">
    <property type="component" value="Unassembled WGS sequence"/>
</dbReference>
<dbReference type="OrthoDB" id="3508456at2"/>
<organism evidence="7 8">
    <name type="scientific">Kribbella antiqua</name>
    <dbReference type="NCBI Taxonomy" id="2512217"/>
    <lineage>
        <taxon>Bacteria</taxon>
        <taxon>Bacillati</taxon>
        <taxon>Actinomycetota</taxon>
        <taxon>Actinomycetes</taxon>
        <taxon>Propionibacteriales</taxon>
        <taxon>Kribbellaceae</taxon>
        <taxon>Kribbella</taxon>
    </lineage>
</organism>
<comment type="caution">
    <text evidence="7">The sequence shown here is derived from an EMBL/GenBank/DDBJ whole genome shotgun (WGS) entry which is preliminary data.</text>
</comment>
<dbReference type="AlphaFoldDB" id="A0A4R2I506"/>
<feature type="compositionally biased region" description="Polar residues" evidence="5">
    <location>
        <begin position="248"/>
        <end position="259"/>
    </location>
</feature>
<sequence>MKLRGAAALWAAVVLLLAGCARTAEPDANAAAASEAAKLRSALPTTTTPEPTADSTAPVSAPPQPAALAKNPIYHVGKLTTPKCAEPQIEPTSLKNVRAYYTQYVACLDKAWAPAIRKAGFRFTPPKLVVVMGQSPSSPCDVDDGTDYYCGDTIYKDAEPNLAAYKEDPDWALAWMALIIGHEYGHHVQALTGILDAEYQRSLTLNGVDAHLEDDRRVELQASCFSGVYVGADRESFPVTPEWLNTWNLSSGRRSTPSMTTARARTTATGPPQDSTRPPRLPATPTRPAHHWSAEPGGGT</sequence>
<evidence type="ECO:0000256" key="6">
    <source>
        <dbReference type="SAM" id="SignalP"/>
    </source>
</evidence>
<evidence type="ECO:0000256" key="4">
    <source>
        <dbReference type="ARBA" id="ARBA00023136"/>
    </source>
</evidence>
<comment type="subcellular location">
    <subcellularLocation>
        <location evidence="1">Membrane</location>
        <topology evidence="1">Single-pass membrane protein</topology>
    </subcellularLocation>
</comment>
<keyword evidence="2" id="KW-0812">Transmembrane</keyword>
<dbReference type="EMBL" id="SLWR01000019">
    <property type="protein sequence ID" value="TCO38982.1"/>
    <property type="molecule type" value="Genomic_DNA"/>
</dbReference>